<dbReference type="InterPro" id="IPR001314">
    <property type="entry name" value="Peptidase_S1A"/>
</dbReference>
<dbReference type="SUPFAM" id="SSF50494">
    <property type="entry name" value="Trypsin-like serine proteases"/>
    <property type="match status" value="1"/>
</dbReference>
<evidence type="ECO:0000313" key="6">
    <source>
        <dbReference type="EMBL" id="JAG53354.1"/>
    </source>
</evidence>
<protein>
    <submittedName>
        <fullName evidence="5">Serine protease 45</fullName>
    </submittedName>
</protein>
<dbReference type="SMART" id="SM00020">
    <property type="entry name" value="Tryp_SPc"/>
    <property type="match status" value="1"/>
</dbReference>
<dbReference type="Gene3D" id="2.40.10.10">
    <property type="entry name" value="Trypsin-like serine proteases"/>
    <property type="match status" value="2"/>
</dbReference>
<dbReference type="InterPro" id="IPR043504">
    <property type="entry name" value="Peptidase_S1_PA_chymotrypsin"/>
</dbReference>
<dbReference type="PRINTS" id="PR00722">
    <property type="entry name" value="CHYMOTRYPSIN"/>
</dbReference>
<dbReference type="AlphaFoldDB" id="A0A0A9Y9U8"/>
<dbReference type="PROSITE" id="PS00134">
    <property type="entry name" value="TRYPSIN_HIS"/>
    <property type="match status" value="1"/>
</dbReference>
<keyword evidence="5" id="KW-0378">Hydrolase</keyword>
<evidence type="ECO:0000259" key="4">
    <source>
        <dbReference type="PROSITE" id="PS50240"/>
    </source>
</evidence>
<dbReference type="Pfam" id="PF00089">
    <property type="entry name" value="Trypsin"/>
    <property type="match status" value="1"/>
</dbReference>
<gene>
    <name evidence="5" type="primary">PRSS45_0</name>
    <name evidence="5" type="ORF">CM83_98886</name>
</gene>
<reference evidence="5" key="2">
    <citation type="submission" date="2014-07" db="EMBL/GenBank/DDBJ databases">
        <authorList>
            <person name="Hull J."/>
        </authorList>
    </citation>
    <scope>NUCLEOTIDE SEQUENCE</scope>
</reference>
<dbReference type="FunFam" id="2.40.10.10:FF:000068">
    <property type="entry name" value="transmembrane protease serine 2"/>
    <property type="match status" value="1"/>
</dbReference>
<proteinExistence type="inferred from homology"/>
<feature type="domain" description="Peptidase S1" evidence="4">
    <location>
        <begin position="16"/>
        <end position="283"/>
    </location>
</feature>
<keyword evidence="5" id="KW-0645">Protease</keyword>
<feature type="chain" id="PRO_5015033951" evidence="3">
    <location>
        <begin position="20"/>
        <end position="315"/>
    </location>
</feature>
<keyword evidence="1" id="KW-1015">Disulfide bond</keyword>
<accession>A0A0A9Y9U8</accession>
<dbReference type="EMBL" id="GBHO01015736">
    <property type="protein sequence ID" value="JAG27868.1"/>
    <property type="molecule type" value="Transcribed_RNA"/>
</dbReference>
<dbReference type="GO" id="GO:0004252">
    <property type="term" value="F:serine-type endopeptidase activity"/>
    <property type="evidence" value="ECO:0007669"/>
    <property type="project" value="InterPro"/>
</dbReference>
<dbReference type="PANTHER" id="PTHR24256">
    <property type="entry name" value="TRYPTASE-RELATED"/>
    <property type="match status" value="1"/>
</dbReference>
<evidence type="ECO:0000256" key="1">
    <source>
        <dbReference type="ARBA" id="ARBA00023157"/>
    </source>
</evidence>
<feature type="signal peptide" evidence="3">
    <location>
        <begin position="1"/>
        <end position="19"/>
    </location>
</feature>
<dbReference type="InterPro" id="IPR051487">
    <property type="entry name" value="Ser/Thr_Proteases_Immune/Dev"/>
</dbReference>
<organism evidence="5">
    <name type="scientific">Lygus hesperus</name>
    <name type="common">Western plant bug</name>
    <dbReference type="NCBI Taxonomy" id="30085"/>
    <lineage>
        <taxon>Eukaryota</taxon>
        <taxon>Metazoa</taxon>
        <taxon>Ecdysozoa</taxon>
        <taxon>Arthropoda</taxon>
        <taxon>Hexapoda</taxon>
        <taxon>Insecta</taxon>
        <taxon>Pterygota</taxon>
        <taxon>Neoptera</taxon>
        <taxon>Paraneoptera</taxon>
        <taxon>Hemiptera</taxon>
        <taxon>Heteroptera</taxon>
        <taxon>Panheteroptera</taxon>
        <taxon>Cimicomorpha</taxon>
        <taxon>Miridae</taxon>
        <taxon>Mirini</taxon>
        <taxon>Lygus</taxon>
    </lineage>
</organism>
<keyword evidence="3" id="KW-0732">Signal</keyword>
<reference evidence="6" key="3">
    <citation type="submission" date="2014-09" db="EMBL/GenBank/DDBJ databases">
        <authorList>
            <person name="Magalhaes I.L.F."/>
            <person name="Oliveira U."/>
            <person name="Santos F.R."/>
            <person name="Vidigal T.H.D.A."/>
            <person name="Brescovit A.D."/>
            <person name="Santos A.J."/>
        </authorList>
    </citation>
    <scope>NUCLEOTIDE SEQUENCE</scope>
</reference>
<dbReference type="GO" id="GO:0006508">
    <property type="term" value="P:proteolysis"/>
    <property type="evidence" value="ECO:0007669"/>
    <property type="project" value="UniProtKB-KW"/>
</dbReference>
<dbReference type="EMBL" id="GBRD01012470">
    <property type="protein sequence ID" value="JAG53354.1"/>
    <property type="molecule type" value="Transcribed_RNA"/>
</dbReference>
<evidence type="ECO:0000313" key="5">
    <source>
        <dbReference type="EMBL" id="JAG27868.1"/>
    </source>
</evidence>
<dbReference type="InterPro" id="IPR009003">
    <property type="entry name" value="Peptidase_S1_PA"/>
</dbReference>
<reference evidence="5" key="1">
    <citation type="journal article" date="2014" name="PLoS ONE">
        <title>Transcriptome-Based Identification of ABC Transporters in the Western Tarnished Plant Bug Lygus hesperus.</title>
        <authorList>
            <person name="Hull J.J."/>
            <person name="Chaney K."/>
            <person name="Geib S.M."/>
            <person name="Fabrick J.A."/>
            <person name="Brent C.S."/>
            <person name="Walsh D."/>
            <person name="Lavine L.C."/>
        </authorList>
    </citation>
    <scope>NUCLEOTIDE SEQUENCE</scope>
</reference>
<dbReference type="PROSITE" id="PS50240">
    <property type="entry name" value="TRYPSIN_DOM"/>
    <property type="match status" value="1"/>
</dbReference>
<dbReference type="InterPro" id="IPR018114">
    <property type="entry name" value="TRYPSIN_HIS"/>
</dbReference>
<evidence type="ECO:0000256" key="2">
    <source>
        <dbReference type="ARBA" id="ARBA00024195"/>
    </source>
</evidence>
<comment type="similarity">
    <text evidence="2">Belongs to the peptidase S1 family. CLIP subfamily.</text>
</comment>
<evidence type="ECO:0000256" key="3">
    <source>
        <dbReference type="SAM" id="SignalP"/>
    </source>
</evidence>
<name>A0A0A9Y9U8_LYGHE</name>
<dbReference type="InterPro" id="IPR001254">
    <property type="entry name" value="Trypsin_dom"/>
</dbReference>
<sequence length="315" mass="34669">MGHVVLGFLMIVYVSVSSGLSIRVEELRMADSNSRRANITEAPYTIALAVQIAGLNEQVICTGAIIDPEWVLTAAHCIERPARGITAIAGADHKNQFSDAGVQKRTGKEVFTHPSYWKDRVAKYDVALLRVDKFEFNDRVNKVNLWGKPWVMAEPKAKHEYGLLECRGYGWGILEINLPGDSMRTVTLKAGHGTKACPCFKMYHQRRLVCSTERAGFLCKGDSGGPLVCENNTLVGVAHVIYNRKSCSPSFFGKMTLKCNSPDTVSMWMYVCPMLDFIHEHVPSAPEQPGSCLSSALSPAVLLSSLCLVIVFVSN</sequence>